<dbReference type="Pfam" id="PF10935">
    <property type="entry name" value="DUF2637"/>
    <property type="match status" value="1"/>
</dbReference>
<evidence type="ECO:0008006" key="5">
    <source>
        <dbReference type="Google" id="ProtNLM"/>
    </source>
</evidence>
<protein>
    <recommendedName>
        <fullName evidence="5">DUF2637 domain-containing protein</fullName>
    </recommendedName>
</protein>
<evidence type="ECO:0000313" key="3">
    <source>
        <dbReference type="EMBL" id="GAA1785771.1"/>
    </source>
</evidence>
<feature type="transmembrane region" description="Helical" evidence="2">
    <location>
        <begin position="107"/>
        <end position="127"/>
    </location>
</feature>
<evidence type="ECO:0000256" key="1">
    <source>
        <dbReference type="SAM" id="MobiDB-lite"/>
    </source>
</evidence>
<keyword evidence="4" id="KW-1185">Reference proteome</keyword>
<dbReference type="Proteomes" id="UP001500218">
    <property type="component" value="Unassembled WGS sequence"/>
</dbReference>
<dbReference type="InterPro" id="IPR021235">
    <property type="entry name" value="DUF2637"/>
</dbReference>
<accession>A0ABN2LEP2</accession>
<sequence>MPRSGEEQPVAVNTTRLASNLSAAVVAGIAAWSSYHHMVSVALSVGERPDVAYVLPLSVDGMLVVASVAMVDDRRNGRRVRWSARLAFVAGVVASVAANVAAAQSTVGARIVAAWPAIALLLTVELLSRTGRLLTRVEPEAAAPPAPAAPPAAAPLVVAPAWEPAYATEMPVSGAPRSYVDDVTPLAAPRRSAPSIPEDPFPTPVSPAVAPATTTLPSSTRIAVAQALPPAGPTAARHASERRARAAQSTTPTTRTSARVSSARPRPAAEDGDN</sequence>
<keyword evidence="2" id="KW-1133">Transmembrane helix</keyword>
<keyword evidence="2" id="KW-0472">Membrane</keyword>
<evidence type="ECO:0000256" key="2">
    <source>
        <dbReference type="SAM" id="Phobius"/>
    </source>
</evidence>
<evidence type="ECO:0000313" key="4">
    <source>
        <dbReference type="Proteomes" id="UP001500218"/>
    </source>
</evidence>
<gene>
    <name evidence="3" type="ORF">GCM10009682_04760</name>
</gene>
<feature type="region of interest" description="Disordered" evidence="1">
    <location>
        <begin position="189"/>
        <end position="214"/>
    </location>
</feature>
<feature type="transmembrane region" description="Helical" evidence="2">
    <location>
        <begin position="83"/>
        <end position="101"/>
    </location>
</feature>
<name>A0ABN2LEP2_9ACTN</name>
<proteinExistence type="predicted"/>
<keyword evidence="2" id="KW-0812">Transmembrane</keyword>
<dbReference type="EMBL" id="BAAALT010000009">
    <property type="protein sequence ID" value="GAA1785771.1"/>
    <property type="molecule type" value="Genomic_DNA"/>
</dbReference>
<feature type="transmembrane region" description="Helical" evidence="2">
    <location>
        <begin position="21"/>
        <end position="39"/>
    </location>
</feature>
<feature type="region of interest" description="Disordered" evidence="1">
    <location>
        <begin position="226"/>
        <end position="274"/>
    </location>
</feature>
<feature type="transmembrane region" description="Helical" evidence="2">
    <location>
        <begin position="51"/>
        <end position="71"/>
    </location>
</feature>
<comment type="caution">
    <text evidence="3">The sequence shown here is derived from an EMBL/GenBank/DDBJ whole genome shotgun (WGS) entry which is preliminary data.</text>
</comment>
<organism evidence="3 4">
    <name type="scientific">Luedemannella flava</name>
    <dbReference type="NCBI Taxonomy" id="349316"/>
    <lineage>
        <taxon>Bacteria</taxon>
        <taxon>Bacillati</taxon>
        <taxon>Actinomycetota</taxon>
        <taxon>Actinomycetes</taxon>
        <taxon>Micromonosporales</taxon>
        <taxon>Micromonosporaceae</taxon>
        <taxon>Luedemannella</taxon>
    </lineage>
</organism>
<feature type="compositionally biased region" description="Low complexity" evidence="1">
    <location>
        <begin position="246"/>
        <end position="266"/>
    </location>
</feature>
<reference evidence="3 4" key="1">
    <citation type="journal article" date="2019" name="Int. J. Syst. Evol. Microbiol.">
        <title>The Global Catalogue of Microorganisms (GCM) 10K type strain sequencing project: providing services to taxonomists for standard genome sequencing and annotation.</title>
        <authorList>
            <consortium name="The Broad Institute Genomics Platform"/>
            <consortium name="The Broad Institute Genome Sequencing Center for Infectious Disease"/>
            <person name="Wu L."/>
            <person name="Ma J."/>
        </authorList>
    </citation>
    <scope>NUCLEOTIDE SEQUENCE [LARGE SCALE GENOMIC DNA]</scope>
    <source>
        <strain evidence="3 4">JCM 13250</strain>
    </source>
</reference>